<dbReference type="SUPFAM" id="SSF50104">
    <property type="entry name" value="Translation proteins SH3-like domain"/>
    <property type="match status" value="1"/>
</dbReference>
<proteinExistence type="inferred from homology"/>
<dbReference type="Pfam" id="PF01245">
    <property type="entry name" value="Ribosomal_L19"/>
    <property type="match status" value="1"/>
</dbReference>
<dbReference type="Gene3D" id="2.30.30.790">
    <property type="match status" value="1"/>
</dbReference>
<dbReference type="InterPro" id="IPR008991">
    <property type="entry name" value="Translation_prot_SH3-like_sf"/>
</dbReference>
<dbReference type="GO" id="GO:0006412">
    <property type="term" value="P:translation"/>
    <property type="evidence" value="ECO:0007669"/>
    <property type="project" value="InterPro"/>
</dbReference>
<dbReference type="AlphaFoldDB" id="A0A7J6SCL7"/>
<dbReference type="GO" id="GO:1990904">
    <property type="term" value="C:ribonucleoprotein complex"/>
    <property type="evidence" value="ECO:0007669"/>
    <property type="project" value="UniProtKB-KW"/>
</dbReference>
<name>A0A7J6SCL7_PEROL</name>
<comment type="similarity">
    <text evidence="1">Belongs to the bacterial ribosomal protein bL19 family.</text>
</comment>
<dbReference type="GO" id="GO:0005840">
    <property type="term" value="C:ribosome"/>
    <property type="evidence" value="ECO:0007669"/>
    <property type="project" value="UniProtKB-KW"/>
</dbReference>
<keyword evidence="6" id="KW-1185">Reference proteome</keyword>
<dbReference type="EMBL" id="JABANO010019202">
    <property type="protein sequence ID" value="KAF4730567.1"/>
    <property type="molecule type" value="Genomic_DNA"/>
</dbReference>
<evidence type="ECO:0000256" key="4">
    <source>
        <dbReference type="ARBA" id="ARBA00035376"/>
    </source>
</evidence>
<evidence type="ECO:0000313" key="6">
    <source>
        <dbReference type="Proteomes" id="UP000553632"/>
    </source>
</evidence>
<keyword evidence="3" id="KW-0687">Ribonucleoprotein</keyword>
<dbReference type="InterPro" id="IPR038657">
    <property type="entry name" value="Ribosomal_bL19_sf"/>
</dbReference>
<reference evidence="5 6" key="1">
    <citation type="submission" date="2020-04" db="EMBL/GenBank/DDBJ databases">
        <title>Perkinsus olseni comparative genomics.</title>
        <authorList>
            <person name="Bogema D.R."/>
        </authorList>
    </citation>
    <scope>NUCLEOTIDE SEQUENCE [LARGE SCALE GENOMIC DNA]</scope>
    <source>
        <strain evidence="5 6">ATCC PRA-207</strain>
    </source>
</reference>
<evidence type="ECO:0000256" key="3">
    <source>
        <dbReference type="ARBA" id="ARBA00023274"/>
    </source>
</evidence>
<comment type="caution">
    <text evidence="5">The sequence shown here is derived from an EMBL/GenBank/DDBJ whole genome shotgun (WGS) entry which is preliminary data.</text>
</comment>
<keyword evidence="2" id="KW-0689">Ribosomal protein</keyword>
<sequence>MLIRIESPSRQRLCSLLSSVREMRARARPSEASQKVFTVDNPVTSKNWPPNVKQEPITPEYCKTLMEHLKLKEIDDMKKKRTFTGYVIRTANKLLDSTFTLKNSYDGITVEQTFPRYSPRLLDVRVVKSIGSYERDRLDRRPRNRNYRYQWWYYKRHMYSEGYQIRWQAIPQKFGVMSLEPRLGRELALLRRRYNMMRLEAGLPPYVWAGPYQIHQRMSREGKAEQNRRQLLYAYDERRKRALKKKLERMKVKWGVYRIDKEPRVPAVDRLMAYHPLTPHNLPNCIRLEFFTQSSGAHQHSTVCPWRIISLMTIDARLSISQDATRAADDLSHVTNYESDRLNSITALLDRTRDLADRVYLASSISAYNDSAADVIVLMSISFAPLRECGCETTYSPIRSQRLPEILARAAKYSMP</sequence>
<evidence type="ECO:0000256" key="2">
    <source>
        <dbReference type="ARBA" id="ARBA00022980"/>
    </source>
</evidence>
<dbReference type="Proteomes" id="UP000553632">
    <property type="component" value="Unassembled WGS sequence"/>
</dbReference>
<evidence type="ECO:0000313" key="5">
    <source>
        <dbReference type="EMBL" id="KAF4730567.1"/>
    </source>
</evidence>
<dbReference type="InterPro" id="IPR001857">
    <property type="entry name" value="Ribosomal_bL19"/>
</dbReference>
<accession>A0A7J6SCL7</accession>
<evidence type="ECO:0000256" key="1">
    <source>
        <dbReference type="ARBA" id="ARBA00005781"/>
    </source>
</evidence>
<gene>
    <name evidence="5" type="ORF">FOZ63_001924</name>
</gene>
<organism evidence="5 6">
    <name type="scientific">Perkinsus olseni</name>
    <name type="common">Perkinsus atlanticus</name>
    <dbReference type="NCBI Taxonomy" id="32597"/>
    <lineage>
        <taxon>Eukaryota</taxon>
        <taxon>Sar</taxon>
        <taxon>Alveolata</taxon>
        <taxon>Perkinsozoa</taxon>
        <taxon>Perkinsea</taxon>
        <taxon>Perkinsida</taxon>
        <taxon>Perkinsidae</taxon>
        <taxon>Perkinsus</taxon>
    </lineage>
</organism>
<protein>
    <recommendedName>
        <fullName evidence="4">50S ribosomal protein L19, chloroplastic</fullName>
    </recommendedName>
</protein>
<dbReference type="GO" id="GO:0003735">
    <property type="term" value="F:structural constituent of ribosome"/>
    <property type="evidence" value="ECO:0007669"/>
    <property type="project" value="InterPro"/>
</dbReference>
<dbReference type="PRINTS" id="PR00061">
    <property type="entry name" value="RIBOSOMALL19"/>
</dbReference>